<name>A0A1I5CWH6_9CLOT</name>
<proteinExistence type="predicted"/>
<dbReference type="PROSITE" id="PS50075">
    <property type="entry name" value="CARRIER"/>
    <property type="match status" value="1"/>
</dbReference>
<reference evidence="2 3" key="1">
    <citation type="submission" date="2016-10" db="EMBL/GenBank/DDBJ databases">
        <authorList>
            <person name="de Groot N.N."/>
        </authorList>
    </citation>
    <scope>NUCLEOTIDE SEQUENCE [LARGE SCALE GENOMIC DNA]</scope>
    <source>
        <strain evidence="2 3">ML2</strain>
    </source>
</reference>
<dbReference type="AlphaFoldDB" id="A0A1I5CWH6"/>
<dbReference type="OrthoDB" id="9946193at2"/>
<dbReference type="STRING" id="398199.SAMN05421804_10636"/>
<dbReference type="Proteomes" id="UP000181899">
    <property type="component" value="Unassembled WGS sequence"/>
</dbReference>
<protein>
    <submittedName>
        <fullName evidence="2">Acyl carrier protein</fullName>
    </submittedName>
</protein>
<gene>
    <name evidence="2" type="ORF">SAMN04488695_10792</name>
</gene>
<feature type="domain" description="Carrier" evidence="1">
    <location>
        <begin position="1"/>
        <end position="78"/>
    </location>
</feature>
<dbReference type="InterPro" id="IPR036736">
    <property type="entry name" value="ACP-like_sf"/>
</dbReference>
<dbReference type="Gene3D" id="1.10.1200.10">
    <property type="entry name" value="ACP-like"/>
    <property type="match status" value="1"/>
</dbReference>
<dbReference type="InterPro" id="IPR009081">
    <property type="entry name" value="PP-bd_ACP"/>
</dbReference>
<keyword evidence="3" id="KW-1185">Reference proteome</keyword>
<dbReference type="Pfam" id="PF00550">
    <property type="entry name" value="PP-binding"/>
    <property type="match status" value="1"/>
</dbReference>
<evidence type="ECO:0000259" key="1">
    <source>
        <dbReference type="PROSITE" id="PS50075"/>
    </source>
</evidence>
<evidence type="ECO:0000313" key="3">
    <source>
        <dbReference type="Proteomes" id="UP000181899"/>
    </source>
</evidence>
<dbReference type="EMBL" id="FOVK01000007">
    <property type="protein sequence ID" value="SFN91312.1"/>
    <property type="molecule type" value="Genomic_DNA"/>
</dbReference>
<dbReference type="SUPFAM" id="SSF47336">
    <property type="entry name" value="ACP-like"/>
    <property type="match status" value="1"/>
</dbReference>
<dbReference type="RefSeq" id="WP_074912362.1">
    <property type="nucleotide sequence ID" value="NZ_FOVK01000007.1"/>
</dbReference>
<accession>A0A1I5CWH6</accession>
<sequence length="78" mass="9158">MERNEIVTDALLEIFGLDIMELEEDMDLLDNGLLDSLSMVNLIMYLEVRLGRRIDRKDFCMEDLRSVSRMRAFLSSLQ</sequence>
<evidence type="ECO:0000313" key="2">
    <source>
        <dbReference type="EMBL" id="SFN91312.1"/>
    </source>
</evidence>
<organism evidence="2 3">
    <name type="scientific">Proteiniclasticum ruminis</name>
    <dbReference type="NCBI Taxonomy" id="398199"/>
    <lineage>
        <taxon>Bacteria</taxon>
        <taxon>Bacillati</taxon>
        <taxon>Bacillota</taxon>
        <taxon>Clostridia</taxon>
        <taxon>Eubacteriales</taxon>
        <taxon>Clostridiaceae</taxon>
        <taxon>Proteiniclasticum</taxon>
    </lineage>
</organism>